<dbReference type="Proteomes" id="UP000218934">
    <property type="component" value="Unassembled WGS sequence"/>
</dbReference>
<keyword evidence="2" id="KW-0560">Oxidoreductase</keyword>
<dbReference type="InterPro" id="IPR036291">
    <property type="entry name" value="NAD(P)-bd_dom_sf"/>
</dbReference>
<dbReference type="FunFam" id="3.40.50.720:FF:000084">
    <property type="entry name" value="Short-chain dehydrogenase reductase"/>
    <property type="match status" value="1"/>
</dbReference>
<comment type="similarity">
    <text evidence="1">Belongs to the short-chain dehydrogenases/reductases (SDR) family.</text>
</comment>
<dbReference type="GO" id="GO:0016491">
    <property type="term" value="F:oxidoreductase activity"/>
    <property type="evidence" value="ECO:0007669"/>
    <property type="project" value="UniProtKB-KW"/>
</dbReference>
<dbReference type="PANTHER" id="PTHR24321">
    <property type="entry name" value="DEHYDROGENASES, SHORT CHAIN"/>
    <property type="match status" value="1"/>
</dbReference>
<keyword evidence="4" id="KW-1185">Reference proteome</keyword>
<evidence type="ECO:0000256" key="1">
    <source>
        <dbReference type="ARBA" id="ARBA00006484"/>
    </source>
</evidence>
<dbReference type="PRINTS" id="PR00080">
    <property type="entry name" value="SDRFAMILY"/>
</dbReference>
<dbReference type="OrthoDB" id="9779623at2"/>
<dbReference type="InterPro" id="IPR020904">
    <property type="entry name" value="Sc_DH/Rdtase_CS"/>
</dbReference>
<accession>A0A2A4FLU7</accession>
<dbReference type="EMBL" id="NWUF01000050">
    <property type="protein sequence ID" value="PCE39715.1"/>
    <property type="molecule type" value="Genomic_DNA"/>
</dbReference>
<proteinExistence type="inferred from homology"/>
<dbReference type="Gene3D" id="3.40.50.720">
    <property type="entry name" value="NAD(P)-binding Rossmann-like Domain"/>
    <property type="match status" value="1"/>
</dbReference>
<dbReference type="RefSeq" id="WP_066969977.1">
    <property type="nucleotide sequence ID" value="NZ_CP023449.1"/>
</dbReference>
<sequence length="262" mass="27038">MLDFEGRVAVVTGAAGGVGTALCRKLAERGATIIGIGRTESKLAQVRSAIHQTGGQMRTVVGDITDAATAEQIDQACEDAGGIDLLINNAAVGYSYERTRPGSMAIITEQSADSWREVVDINLNGPAAITRSLVPRLLRRGQGASIVFISSILSLGGHTNAHAYSASKAGINNLVQSLAVTYGPKGLRTNCVAPGLIETEMVEAVLDSGFLDCDESRFAFCPLGRAAQADEVANAALFLASPAASYINGAILTVDGGTSAKA</sequence>
<dbReference type="SUPFAM" id="SSF51735">
    <property type="entry name" value="NAD(P)-binding Rossmann-fold domains"/>
    <property type="match status" value="1"/>
</dbReference>
<name>A0A2A4FLU7_9SPHN</name>
<organism evidence="3 4">
    <name type="scientific">Rhizorhabdus dicambivorans</name>
    <dbReference type="NCBI Taxonomy" id="1850238"/>
    <lineage>
        <taxon>Bacteria</taxon>
        <taxon>Pseudomonadati</taxon>
        <taxon>Pseudomonadota</taxon>
        <taxon>Alphaproteobacteria</taxon>
        <taxon>Sphingomonadales</taxon>
        <taxon>Sphingomonadaceae</taxon>
        <taxon>Rhizorhabdus</taxon>
    </lineage>
</organism>
<dbReference type="Pfam" id="PF13561">
    <property type="entry name" value="adh_short_C2"/>
    <property type="match status" value="1"/>
</dbReference>
<evidence type="ECO:0000313" key="4">
    <source>
        <dbReference type="Proteomes" id="UP000218934"/>
    </source>
</evidence>
<evidence type="ECO:0000313" key="3">
    <source>
        <dbReference type="EMBL" id="PCE39715.1"/>
    </source>
</evidence>
<dbReference type="PRINTS" id="PR00081">
    <property type="entry name" value="GDHRDH"/>
</dbReference>
<dbReference type="InterPro" id="IPR002347">
    <property type="entry name" value="SDR_fam"/>
</dbReference>
<evidence type="ECO:0000256" key="2">
    <source>
        <dbReference type="ARBA" id="ARBA00023002"/>
    </source>
</evidence>
<dbReference type="PANTHER" id="PTHR24321:SF8">
    <property type="entry name" value="ESTRADIOL 17-BETA-DEHYDROGENASE 8-RELATED"/>
    <property type="match status" value="1"/>
</dbReference>
<gene>
    <name evidence="3" type="ORF">COO09_24075</name>
</gene>
<comment type="caution">
    <text evidence="3">The sequence shown here is derived from an EMBL/GenBank/DDBJ whole genome shotgun (WGS) entry which is preliminary data.</text>
</comment>
<dbReference type="KEGG" id="rdi:CMV14_08160"/>
<reference evidence="3 4" key="1">
    <citation type="submission" date="2017-09" db="EMBL/GenBank/DDBJ databases">
        <title>The Catabolism of 3,6-Dichlorosalicylic acid is Initiated by the Cytochrome P450 Monooxygenase DsmABC in Rhizorhabdus dicambivorans Ndbn-20.</title>
        <authorList>
            <person name="Na L."/>
        </authorList>
    </citation>
    <scope>NUCLEOTIDE SEQUENCE [LARGE SCALE GENOMIC DNA]</scope>
    <source>
        <strain evidence="3 4">Ndbn-20m</strain>
    </source>
</reference>
<dbReference type="PROSITE" id="PS00061">
    <property type="entry name" value="ADH_SHORT"/>
    <property type="match status" value="1"/>
</dbReference>
<dbReference type="AlphaFoldDB" id="A0A2A4FLU7"/>
<protein>
    <submittedName>
        <fullName evidence="3">NAD(P)-dependent oxidoreductase</fullName>
    </submittedName>
</protein>
<dbReference type="CDD" id="cd05233">
    <property type="entry name" value="SDR_c"/>
    <property type="match status" value="1"/>
</dbReference>